<accession>A0A1B2EK10</accession>
<gene>
    <name evidence="1" type="ORF">BB934_20590</name>
</gene>
<dbReference type="Gene3D" id="2.150.10.10">
    <property type="entry name" value="Serralysin-like metalloprotease, C-terminal"/>
    <property type="match status" value="1"/>
</dbReference>
<proteinExistence type="predicted"/>
<name>A0A1B2EK10_9HYPH</name>
<protein>
    <recommendedName>
        <fullName evidence="2">Calcium-binding protein</fullName>
    </recommendedName>
</protein>
<dbReference type="InterPro" id="IPR011049">
    <property type="entry name" value="Serralysin-like_metalloprot_C"/>
</dbReference>
<organism evidence="1">
    <name type="scientific">Microvirga ossetica</name>
    <dbReference type="NCBI Taxonomy" id="1882682"/>
    <lineage>
        <taxon>Bacteria</taxon>
        <taxon>Pseudomonadati</taxon>
        <taxon>Pseudomonadota</taxon>
        <taxon>Alphaproteobacteria</taxon>
        <taxon>Hyphomicrobiales</taxon>
        <taxon>Methylobacteriaceae</taxon>
        <taxon>Microvirga</taxon>
    </lineage>
</organism>
<dbReference type="KEGG" id="moc:BB934_20590"/>
<dbReference type="AlphaFoldDB" id="A0A1B2EK10"/>
<dbReference type="EMBL" id="CP016616">
    <property type="protein sequence ID" value="ANY80333.1"/>
    <property type="molecule type" value="Genomic_DNA"/>
</dbReference>
<reference evidence="1" key="1">
    <citation type="submission" date="2016-07" db="EMBL/GenBank/DDBJ databases">
        <title>Microvirga ossetica sp. nov. a new species of rhizobia isolated from root nodules of the legume species Vicia alpestris Steven originated from North Ossetia region in the Caucasus.</title>
        <authorList>
            <person name="Safronova V.I."/>
            <person name="Kuznetsova I.G."/>
            <person name="Sazanova A.L."/>
            <person name="Belimov A."/>
            <person name="Andronov E."/>
            <person name="Osledkin Y.S."/>
            <person name="Onishchuk O.P."/>
            <person name="Kurchak O.N."/>
            <person name="Shaposhnikov A.I."/>
            <person name="Willems A."/>
            <person name="Tikhonovich I.A."/>
        </authorList>
    </citation>
    <scope>NUCLEOTIDE SEQUENCE [LARGE SCALE GENOMIC DNA]</scope>
    <source>
        <strain evidence="1">V5/3M</strain>
    </source>
</reference>
<evidence type="ECO:0008006" key="2">
    <source>
        <dbReference type="Google" id="ProtNLM"/>
    </source>
</evidence>
<evidence type="ECO:0000313" key="1">
    <source>
        <dbReference type="EMBL" id="ANY80333.1"/>
    </source>
</evidence>
<dbReference type="RefSeq" id="WP_237050392.1">
    <property type="nucleotide sequence ID" value="NZ_CP016616.1"/>
</dbReference>
<dbReference type="SUPFAM" id="SSF51120">
    <property type="entry name" value="beta-Roll"/>
    <property type="match status" value="1"/>
</dbReference>
<sequence>MFYSTPSATNIDTIRDFSVANDTIWLENKVFTALGSAGLLKSTAFWTGDAAHDATDRIVYDRDDGVLYYDQDGAGAVEQVAFAKISAGLRLTNADFQIV</sequence>